<evidence type="ECO:0000313" key="2">
    <source>
        <dbReference type="Proteomes" id="UP000659654"/>
    </source>
</evidence>
<dbReference type="AlphaFoldDB" id="A0A7I8WL74"/>
<evidence type="ECO:0000313" key="1">
    <source>
        <dbReference type="EMBL" id="CAD5219979.1"/>
    </source>
</evidence>
<sequence length="93" mass="10307">MVCHEKMVTAKGRERRFGPKATDEEVLKGMDLSGKTVLITGTTTGIGKETARVLATHGAHVVMLNRNKEDAQKVRDEIYSETPNRKIDLITVI</sequence>
<accession>A0A7I8WL74</accession>
<keyword evidence="2" id="KW-1185">Reference proteome</keyword>
<protein>
    <submittedName>
        <fullName evidence="1">(pine wood nematode) hypothetical protein</fullName>
    </submittedName>
</protein>
<dbReference type="Gene3D" id="3.40.50.720">
    <property type="entry name" value="NAD(P)-binding Rossmann-like Domain"/>
    <property type="match status" value="1"/>
</dbReference>
<dbReference type="OrthoDB" id="9989144at2759"/>
<name>A0A7I8WL74_BURXY</name>
<reference evidence="1" key="1">
    <citation type="submission" date="2020-09" db="EMBL/GenBank/DDBJ databases">
        <authorList>
            <person name="Kikuchi T."/>
        </authorList>
    </citation>
    <scope>NUCLEOTIDE SEQUENCE</scope>
    <source>
        <strain evidence="1">Ka4C1</strain>
    </source>
</reference>
<dbReference type="PANTHER" id="PTHR48476:SF1">
    <property type="entry name" value="SHORT-CHAIN DEHYDROGENASE TIC 32, CHLOROPLASTIC-LIKE"/>
    <property type="match status" value="1"/>
</dbReference>
<dbReference type="Proteomes" id="UP000659654">
    <property type="component" value="Unassembled WGS sequence"/>
</dbReference>
<dbReference type="PANTHER" id="PTHR48476">
    <property type="entry name" value="SHORT-CHAIN DEHYDROGENASE TIC 32, CHLOROPLASTIC-LIKE"/>
    <property type="match status" value="1"/>
</dbReference>
<dbReference type="Proteomes" id="UP000582659">
    <property type="component" value="Unassembled WGS sequence"/>
</dbReference>
<organism evidence="1 2">
    <name type="scientific">Bursaphelenchus xylophilus</name>
    <name type="common">Pinewood nematode worm</name>
    <name type="synonym">Aphelenchoides xylophilus</name>
    <dbReference type="NCBI Taxonomy" id="6326"/>
    <lineage>
        <taxon>Eukaryota</taxon>
        <taxon>Metazoa</taxon>
        <taxon>Ecdysozoa</taxon>
        <taxon>Nematoda</taxon>
        <taxon>Chromadorea</taxon>
        <taxon>Rhabditida</taxon>
        <taxon>Tylenchina</taxon>
        <taxon>Tylenchomorpha</taxon>
        <taxon>Aphelenchoidea</taxon>
        <taxon>Aphelenchoididae</taxon>
        <taxon>Bursaphelenchus</taxon>
    </lineage>
</organism>
<dbReference type="InterPro" id="IPR036291">
    <property type="entry name" value="NAD(P)-bd_dom_sf"/>
</dbReference>
<dbReference type="EMBL" id="CAJFDI010000003">
    <property type="protein sequence ID" value="CAD5219979.1"/>
    <property type="molecule type" value="Genomic_DNA"/>
</dbReference>
<dbReference type="InterPro" id="IPR002347">
    <property type="entry name" value="SDR_fam"/>
</dbReference>
<dbReference type="EMBL" id="CAJFCV020000003">
    <property type="protein sequence ID" value="CAG9105670.1"/>
    <property type="molecule type" value="Genomic_DNA"/>
</dbReference>
<proteinExistence type="predicted"/>
<gene>
    <name evidence="1" type="ORF">BXYJ_LOCUS5949</name>
</gene>
<dbReference type="SMR" id="A0A7I8WL74"/>
<comment type="caution">
    <text evidence="1">The sequence shown here is derived from an EMBL/GenBank/DDBJ whole genome shotgun (WGS) entry which is preliminary data.</text>
</comment>
<dbReference type="InterPro" id="IPR055280">
    <property type="entry name" value="TIC32"/>
</dbReference>
<dbReference type="Pfam" id="PF00106">
    <property type="entry name" value="adh_short"/>
    <property type="match status" value="1"/>
</dbReference>
<dbReference type="SUPFAM" id="SSF51735">
    <property type="entry name" value="NAD(P)-binding Rossmann-fold domains"/>
    <property type="match status" value="1"/>
</dbReference>